<comment type="similarity">
    <text evidence="1">Belongs to the peptidase C56 family.</text>
</comment>
<dbReference type="InterPro" id="IPR006286">
    <property type="entry name" value="C56_PfpI-like"/>
</dbReference>
<sequence length="198" mass="21580">MSEELRGVRALVITANTGVEHDELMMPLDWLREHGAVAVHATPERGEVQTFRHDVDKDEVVQPDAALNDLEVDDFDLLVVPGGTVNVDKLRVCDRAVEVAQQFVRAGKPVAAICHGPWLLVEADVVAGKTLTSYHSLRTDVVNAEGRWIDRAVVRSDENGWPLITSRSPGDLTEFTDAIGAELTAAQSAQAFAGDEIF</sequence>
<dbReference type="InterPro" id="IPR002818">
    <property type="entry name" value="DJ-1/PfpI"/>
</dbReference>
<dbReference type="InterPro" id="IPR029062">
    <property type="entry name" value="Class_I_gatase-like"/>
</dbReference>
<dbReference type="PROSITE" id="PS51276">
    <property type="entry name" value="PEPTIDASE_C56_PFPI"/>
    <property type="match status" value="1"/>
</dbReference>
<keyword evidence="3" id="KW-0315">Glutamine amidotransferase</keyword>
<proteinExistence type="inferred from homology"/>
<dbReference type="SUPFAM" id="SSF52317">
    <property type="entry name" value="Class I glutamine amidotransferase-like"/>
    <property type="match status" value="1"/>
</dbReference>
<dbReference type="PANTHER" id="PTHR42733:SF12">
    <property type="entry name" value="PROTEINASE"/>
    <property type="match status" value="1"/>
</dbReference>
<reference evidence="3" key="1">
    <citation type="submission" date="2022-10" db="EMBL/GenBank/DDBJ databases">
        <title>The complete genomes of actinobacterial strains from the NBC collection.</title>
        <authorList>
            <person name="Joergensen T.S."/>
            <person name="Alvarez Arevalo M."/>
            <person name="Sterndorff E.B."/>
            <person name="Faurdal D."/>
            <person name="Vuksanovic O."/>
            <person name="Mourched A.-S."/>
            <person name="Charusanti P."/>
            <person name="Shaw S."/>
            <person name="Blin K."/>
            <person name="Weber T."/>
        </authorList>
    </citation>
    <scope>NUCLEOTIDE SEQUENCE</scope>
    <source>
        <strain evidence="3">NBC_01482</strain>
    </source>
</reference>
<evidence type="ECO:0000256" key="1">
    <source>
        <dbReference type="ARBA" id="ARBA00008542"/>
    </source>
</evidence>
<evidence type="ECO:0000259" key="2">
    <source>
        <dbReference type="Pfam" id="PF01965"/>
    </source>
</evidence>
<evidence type="ECO:0000313" key="4">
    <source>
        <dbReference type="Proteomes" id="UP001432062"/>
    </source>
</evidence>
<dbReference type="EMBL" id="CP109441">
    <property type="protein sequence ID" value="WUV45597.1"/>
    <property type="molecule type" value="Genomic_DNA"/>
</dbReference>
<name>A0ABZ1YQT0_9NOCA</name>
<dbReference type="PANTHER" id="PTHR42733">
    <property type="entry name" value="DJ-1 PROTEIN"/>
    <property type="match status" value="1"/>
</dbReference>
<gene>
    <name evidence="3" type="ORF">OG563_41970</name>
</gene>
<accession>A0ABZ1YQT0</accession>
<feature type="domain" description="DJ-1/PfpI" evidence="2">
    <location>
        <begin position="9"/>
        <end position="179"/>
    </location>
</feature>
<keyword evidence="4" id="KW-1185">Reference proteome</keyword>
<dbReference type="CDD" id="cd03134">
    <property type="entry name" value="GATase1_PfpI_like"/>
    <property type="match status" value="1"/>
</dbReference>
<protein>
    <submittedName>
        <fullName evidence="3">Type 1 glutamine amidotransferase</fullName>
    </submittedName>
</protein>
<evidence type="ECO:0000313" key="3">
    <source>
        <dbReference type="EMBL" id="WUV45597.1"/>
    </source>
</evidence>
<dbReference type="Proteomes" id="UP001432062">
    <property type="component" value="Chromosome"/>
</dbReference>
<dbReference type="RefSeq" id="WP_327098805.1">
    <property type="nucleotide sequence ID" value="NZ_CP109149.1"/>
</dbReference>
<dbReference type="NCBIfam" id="TIGR01382">
    <property type="entry name" value="PfpI"/>
    <property type="match status" value="1"/>
</dbReference>
<dbReference type="Pfam" id="PF01965">
    <property type="entry name" value="DJ-1_PfpI"/>
    <property type="match status" value="1"/>
</dbReference>
<dbReference type="Gene3D" id="3.40.50.880">
    <property type="match status" value="1"/>
</dbReference>
<organism evidence="3 4">
    <name type="scientific">Nocardia vinacea</name>
    <dbReference type="NCBI Taxonomy" id="96468"/>
    <lineage>
        <taxon>Bacteria</taxon>
        <taxon>Bacillati</taxon>
        <taxon>Actinomycetota</taxon>
        <taxon>Actinomycetes</taxon>
        <taxon>Mycobacteriales</taxon>
        <taxon>Nocardiaceae</taxon>
        <taxon>Nocardia</taxon>
    </lineage>
</organism>